<comment type="caution">
    <text evidence="2">The sequence shown here is derived from an EMBL/GenBank/DDBJ whole genome shotgun (WGS) entry which is preliminary data.</text>
</comment>
<evidence type="ECO:0000256" key="1">
    <source>
        <dbReference type="SAM" id="SignalP"/>
    </source>
</evidence>
<keyword evidence="1" id="KW-0732">Signal</keyword>
<evidence type="ECO:0000313" key="2">
    <source>
        <dbReference type="EMBL" id="GAU91526.1"/>
    </source>
</evidence>
<name>A0A1D1UP77_RAMVA</name>
<dbReference type="Pfam" id="PF08257">
    <property type="entry name" value="Sulfakinin"/>
    <property type="match status" value="1"/>
</dbReference>
<dbReference type="InterPro" id="IPR013259">
    <property type="entry name" value="Sulfakinin"/>
</dbReference>
<protein>
    <submittedName>
        <fullName evidence="2">Uncharacterized protein</fullName>
    </submittedName>
</protein>
<feature type="chain" id="PRO_5008897449" evidence="1">
    <location>
        <begin position="25"/>
        <end position="113"/>
    </location>
</feature>
<accession>A0A1D1UP77</accession>
<dbReference type="OrthoDB" id="6360815at2759"/>
<dbReference type="AlphaFoldDB" id="A0A1D1UP77"/>
<dbReference type="Proteomes" id="UP000186922">
    <property type="component" value="Unassembled WGS sequence"/>
</dbReference>
<feature type="signal peptide" evidence="1">
    <location>
        <begin position="1"/>
        <end position="24"/>
    </location>
</feature>
<dbReference type="EMBL" id="BDGG01000002">
    <property type="protein sequence ID" value="GAU91526.1"/>
    <property type="molecule type" value="Genomic_DNA"/>
</dbReference>
<gene>
    <name evidence="2" type="primary">RvY_03762-1</name>
    <name evidence="2" type="synonym">RvY_03762.1</name>
    <name evidence="2" type="ORF">RvY_03762</name>
</gene>
<proteinExistence type="predicted"/>
<reference evidence="2 3" key="1">
    <citation type="journal article" date="2016" name="Nat. Commun.">
        <title>Extremotolerant tardigrade genome and improved radiotolerance of human cultured cells by tardigrade-unique protein.</title>
        <authorList>
            <person name="Hashimoto T."/>
            <person name="Horikawa D.D."/>
            <person name="Saito Y."/>
            <person name="Kuwahara H."/>
            <person name="Kozuka-Hata H."/>
            <person name="Shin-I T."/>
            <person name="Minakuchi Y."/>
            <person name="Ohishi K."/>
            <person name="Motoyama A."/>
            <person name="Aizu T."/>
            <person name="Enomoto A."/>
            <person name="Kondo K."/>
            <person name="Tanaka S."/>
            <person name="Hara Y."/>
            <person name="Koshikawa S."/>
            <person name="Sagara H."/>
            <person name="Miura T."/>
            <person name="Yokobori S."/>
            <person name="Miyagawa K."/>
            <person name="Suzuki Y."/>
            <person name="Kubo T."/>
            <person name="Oyama M."/>
            <person name="Kohara Y."/>
            <person name="Fujiyama A."/>
            <person name="Arakawa K."/>
            <person name="Katayama T."/>
            <person name="Toyoda A."/>
            <person name="Kunieda T."/>
        </authorList>
    </citation>
    <scope>NUCLEOTIDE SEQUENCE [LARGE SCALE GENOMIC DNA]</scope>
    <source>
        <strain evidence="2 3">YOKOZUNA-1</strain>
    </source>
</reference>
<keyword evidence="3" id="KW-1185">Reference proteome</keyword>
<sequence>MRSLVALSCAVLFCLMALASTSHADPVDKVTFDSQDPILELQKRDLKWNSKGFNDYNHLRFGRRDPYMESPVPYVPLMYQQDKRAAAFGSDYAHLRFGRRVPSFTDYGHLRFG</sequence>
<organism evidence="2 3">
    <name type="scientific">Ramazzottius varieornatus</name>
    <name type="common">Water bear</name>
    <name type="synonym">Tardigrade</name>
    <dbReference type="NCBI Taxonomy" id="947166"/>
    <lineage>
        <taxon>Eukaryota</taxon>
        <taxon>Metazoa</taxon>
        <taxon>Ecdysozoa</taxon>
        <taxon>Tardigrada</taxon>
        <taxon>Eutardigrada</taxon>
        <taxon>Parachela</taxon>
        <taxon>Hypsibioidea</taxon>
        <taxon>Ramazzottiidae</taxon>
        <taxon>Ramazzottius</taxon>
    </lineage>
</organism>
<evidence type="ECO:0000313" key="3">
    <source>
        <dbReference type="Proteomes" id="UP000186922"/>
    </source>
</evidence>